<name>A0A2N9WTJ4_9NEIS</name>
<protein>
    <submittedName>
        <fullName evidence="1">Uncharacterized protein</fullName>
    </submittedName>
</protein>
<dbReference type="AlphaFoldDB" id="A0A2N9WTJ4"/>
<accession>A0A2N9WTJ4</accession>
<comment type="caution">
    <text evidence="1">The sequence shown here is derived from an EMBL/GenBank/DDBJ whole genome shotgun (WGS) entry which is preliminary data.</text>
</comment>
<reference evidence="1 2" key="1">
    <citation type="journal article" date="2017" name="MBio">
        <title>Type VI secretion-mediated competition in the bee gut microbiome.</title>
        <authorList>
            <person name="Steele M.I."/>
            <person name="Kwong W.K."/>
            <person name="Powell J.E."/>
            <person name="Whiteley M."/>
            <person name="Moran N.A."/>
        </authorList>
    </citation>
    <scope>NUCLEOTIDE SEQUENCE [LARGE SCALE GENOMIC DNA]</scope>
    <source>
        <strain evidence="1 2">App2-2</strain>
    </source>
</reference>
<gene>
    <name evidence="1" type="ORF">BGI32_06685</name>
</gene>
<dbReference type="EMBL" id="MDVB01000072">
    <property type="protein sequence ID" value="PIT14894.1"/>
    <property type="molecule type" value="Genomic_DNA"/>
</dbReference>
<dbReference type="Proteomes" id="UP000231293">
    <property type="component" value="Unassembled WGS sequence"/>
</dbReference>
<sequence length="104" mass="12246">MALDFIASNKQKKIDENTQVFSLEKSDYDKLFNDAKPLNQYPIIKKFDNYYADTTILYGEIQPLIKELESLIKIKKLHLGSIIHFIDFLEKSFNDSLNIYIYCD</sequence>
<dbReference type="RefSeq" id="WP_100113698.1">
    <property type="nucleotide sequence ID" value="NZ_MDVB01000072.1"/>
</dbReference>
<evidence type="ECO:0000313" key="1">
    <source>
        <dbReference type="EMBL" id="PIT14894.1"/>
    </source>
</evidence>
<proteinExistence type="predicted"/>
<evidence type="ECO:0000313" key="2">
    <source>
        <dbReference type="Proteomes" id="UP000231293"/>
    </source>
</evidence>
<organism evidence="1 2">
    <name type="scientific">Snodgrassella alvi</name>
    <dbReference type="NCBI Taxonomy" id="1196083"/>
    <lineage>
        <taxon>Bacteria</taxon>
        <taxon>Pseudomonadati</taxon>
        <taxon>Pseudomonadota</taxon>
        <taxon>Betaproteobacteria</taxon>
        <taxon>Neisseriales</taxon>
        <taxon>Neisseriaceae</taxon>
        <taxon>Snodgrassella</taxon>
    </lineage>
</organism>